<comment type="subcellular location">
    <subcellularLocation>
        <location evidence="1">Cell outer membrane</location>
        <topology evidence="1">Multi-pass membrane protein</topology>
    </subcellularLocation>
</comment>
<dbReference type="InterPro" id="IPR037066">
    <property type="entry name" value="Plug_dom_sf"/>
</dbReference>
<dbReference type="GO" id="GO:0015344">
    <property type="term" value="F:siderophore uptake transmembrane transporter activity"/>
    <property type="evidence" value="ECO:0007669"/>
    <property type="project" value="TreeGrafter"/>
</dbReference>
<keyword evidence="4" id="KW-0732">Signal</keyword>
<dbReference type="AlphaFoldDB" id="A0A1W1CKY1"/>
<dbReference type="InterPro" id="IPR039426">
    <property type="entry name" value="TonB-dep_rcpt-like"/>
</dbReference>
<dbReference type="PROSITE" id="PS52016">
    <property type="entry name" value="TONB_DEPENDENT_REC_3"/>
    <property type="match status" value="1"/>
</dbReference>
<dbReference type="PANTHER" id="PTHR30069">
    <property type="entry name" value="TONB-DEPENDENT OUTER MEMBRANE RECEPTOR"/>
    <property type="match status" value="1"/>
</dbReference>
<sequence length="507" mass="57466">MKKSLISLSLASSLLLAQNNEELFSMSLEDLLNVEVSTTSKYSEKLIDSPANIYLFTKETIRERAYFSVTDILESLPSVDVNKFSRVVARDDISIRGIAGNNKFLILLNGVRISAPAGGVMHIGYNFPVAYAKQVEVILGPTGVIYGADAYAGVVNILTETDKDLIELYASAGQDNYFNSFANISHNFNSFHLNAFISGYQSQEYKLKNNYPDLYPSPAPSNVQNGYSFAPTKDIVFFTNVATENFEVGINHFENEASLNFSVKAEKSSFDENSKNIHRVTNLYAKAKFDIIKELYSTTTLSFAREERDKKTYFSNSFSSFKPAYKYSKVDKYSLNQDFLLQVESHQISLGISLDHINVIPRGADLSSPYDTSKSSTKQNINYIDTNTSVNFNEYTYQNYGIYIQDNYELNHELRLVVAARYDTNTLYNDTFNPRAALIYKATYRDVFKFLYSNAFLAPASDQIYNEYGDITQKDTGFSFRHVSNSSLKPEELQTLELNYEHSTIHR</sequence>
<keyword evidence="5" id="KW-0798">TonB box</keyword>
<feature type="domain" description="TonB-dependent receptor plug" evidence="10">
    <location>
        <begin position="46"/>
        <end position="154"/>
    </location>
</feature>
<dbReference type="Gene3D" id="2.170.130.10">
    <property type="entry name" value="TonB-dependent receptor, plug domain"/>
    <property type="match status" value="1"/>
</dbReference>
<dbReference type="InterPro" id="IPR036942">
    <property type="entry name" value="Beta-barrel_TonB_sf"/>
</dbReference>
<dbReference type="Pfam" id="PF00593">
    <property type="entry name" value="TonB_dep_Rec_b-barrel"/>
    <property type="match status" value="1"/>
</dbReference>
<evidence type="ECO:0000256" key="8">
    <source>
        <dbReference type="ARBA" id="ARBA00023237"/>
    </source>
</evidence>
<evidence type="ECO:0000256" key="3">
    <source>
        <dbReference type="ARBA" id="ARBA00022692"/>
    </source>
</evidence>
<evidence type="ECO:0000256" key="1">
    <source>
        <dbReference type="ARBA" id="ARBA00004571"/>
    </source>
</evidence>
<dbReference type="Pfam" id="PF07715">
    <property type="entry name" value="Plug"/>
    <property type="match status" value="1"/>
</dbReference>
<evidence type="ECO:0000259" key="9">
    <source>
        <dbReference type="Pfam" id="PF00593"/>
    </source>
</evidence>
<evidence type="ECO:0000256" key="5">
    <source>
        <dbReference type="ARBA" id="ARBA00023077"/>
    </source>
</evidence>
<dbReference type="Gene3D" id="2.40.170.20">
    <property type="entry name" value="TonB-dependent receptor, beta-barrel domain"/>
    <property type="match status" value="1"/>
</dbReference>
<evidence type="ECO:0000256" key="4">
    <source>
        <dbReference type="ARBA" id="ARBA00022729"/>
    </source>
</evidence>
<dbReference type="PANTHER" id="PTHR30069:SF29">
    <property type="entry name" value="HEMOGLOBIN AND HEMOGLOBIN-HAPTOGLOBIN-BINDING PROTEIN 1-RELATED"/>
    <property type="match status" value="1"/>
</dbReference>
<dbReference type="InterPro" id="IPR000531">
    <property type="entry name" value="Beta-barrel_TonB"/>
</dbReference>
<name>A0A1W1CKY1_9ZZZZ</name>
<evidence type="ECO:0000256" key="6">
    <source>
        <dbReference type="ARBA" id="ARBA00023136"/>
    </source>
</evidence>
<protein>
    <submittedName>
        <fullName evidence="11">TonB-dependent receptor Outer membrane receptor for ferrienterochelin and colicins</fullName>
    </submittedName>
</protein>
<evidence type="ECO:0000256" key="2">
    <source>
        <dbReference type="ARBA" id="ARBA00022448"/>
    </source>
</evidence>
<keyword evidence="3" id="KW-0812">Transmembrane</keyword>
<keyword evidence="7 11" id="KW-0675">Receptor</keyword>
<feature type="domain" description="TonB-dependent receptor-like beta-barrel" evidence="9">
    <location>
        <begin position="239"/>
        <end position="500"/>
    </location>
</feature>
<dbReference type="InterPro" id="IPR012910">
    <property type="entry name" value="Plug_dom"/>
</dbReference>
<keyword evidence="8" id="KW-0998">Cell outer membrane</keyword>
<organism evidence="11">
    <name type="scientific">hydrothermal vent metagenome</name>
    <dbReference type="NCBI Taxonomy" id="652676"/>
    <lineage>
        <taxon>unclassified sequences</taxon>
        <taxon>metagenomes</taxon>
        <taxon>ecological metagenomes</taxon>
    </lineage>
</organism>
<dbReference type="GO" id="GO:0009279">
    <property type="term" value="C:cell outer membrane"/>
    <property type="evidence" value="ECO:0007669"/>
    <property type="project" value="UniProtKB-SubCell"/>
</dbReference>
<keyword evidence="6" id="KW-0472">Membrane</keyword>
<evidence type="ECO:0000259" key="10">
    <source>
        <dbReference type="Pfam" id="PF07715"/>
    </source>
</evidence>
<evidence type="ECO:0000313" key="11">
    <source>
        <dbReference type="EMBL" id="SFV66419.1"/>
    </source>
</evidence>
<gene>
    <name evidence="11" type="ORF">MNB_SM-4-1338</name>
</gene>
<dbReference type="EMBL" id="FPHF01000091">
    <property type="protein sequence ID" value="SFV66419.1"/>
    <property type="molecule type" value="Genomic_DNA"/>
</dbReference>
<keyword evidence="2" id="KW-0813">Transport</keyword>
<evidence type="ECO:0000256" key="7">
    <source>
        <dbReference type="ARBA" id="ARBA00023170"/>
    </source>
</evidence>
<dbReference type="SUPFAM" id="SSF56935">
    <property type="entry name" value="Porins"/>
    <property type="match status" value="1"/>
</dbReference>
<dbReference type="GO" id="GO:0044718">
    <property type="term" value="P:siderophore transmembrane transport"/>
    <property type="evidence" value="ECO:0007669"/>
    <property type="project" value="TreeGrafter"/>
</dbReference>
<accession>A0A1W1CKY1</accession>
<proteinExistence type="predicted"/>
<reference evidence="11" key="1">
    <citation type="submission" date="2016-10" db="EMBL/GenBank/DDBJ databases">
        <authorList>
            <person name="de Groot N.N."/>
        </authorList>
    </citation>
    <scope>NUCLEOTIDE SEQUENCE</scope>
</reference>